<evidence type="ECO:0000256" key="3">
    <source>
        <dbReference type="ARBA" id="ARBA00022448"/>
    </source>
</evidence>
<dbReference type="AlphaFoldDB" id="A0A377PUT6"/>
<feature type="transmembrane region" description="Helical" evidence="8">
    <location>
        <begin position="279"/>
        <end position="297"/>
    </location>
</feature>
<proteinExistence type="inferred from homology"/>
<feature type="transmembrane region" description="Helical" evidence="8">
    <location>
        <begin position="65"/>
        <end position="83"/>
    </location>
</feature>
<dbReference type="CDD" id="cd06550">
    <property type="entry name" value="TM_ABC_iron-siderophores_like"/>
    <property type="match status" value="1"/>
</dbReference>
<sequence length="351" mass="38299">MELLNDIFKNISLYILGFVSIIICAIFSLSIGRYELSFSDVIAALLGYGDEVETNIIFSFRLPRILLAIVVGAGLSVAGAVFQSLFRNPLATPDILAVTSGASFGAVLGLLLGLSVSYIGIVGFIFGIVSLALVVLIGYNRDIPYETTTMILSGVIITAFFQSLIGIVKYIADPQDTLPSITYWLLGSLDVNLLPHTILSILGITLGVLILFILRWKCNLLMLPDDEIKSLGANLATLRIVVILISTMIITCAVSICGVIGWVGLLVPHIARLLIGNDNARLIPLSIIIGALFYSSSIHSHAHSQVSKYLFQSSLHLLVHHFLFISCVKARGVKRCLHYIMRVLLEKIKRF</sequence>
<evidence type="ECO:0000256" key="4">
    <source>
        <dbReference type="ARBA" id="ARBA00022475"/>
    </source>
</evidence>
<dbReference type="Proteomes" id="UP000255139">
    <property type="component" value="Unassembled WGS sequence"/>
</dbReference>
<dbReference type="GO" id="GO:0022857">
    <property type="term" value="F:transmembrane transporter activity"/>
    <property type="evidence" value="ECO:0007669"/>
    <property type="project" value="InterPro"/>
</dbReference>
<feature type="transmembrane region" description="Helical" evidence="8">
    <location>
        <begin position="12"/>
        <end position="31"/>
    </location>
</feature>
<dbReference type="Gene3D" id="1.10.3470.10">
    <property type="entry name" value="ABC transporter involved in vitamin B12 uptake, BtuC"/>
    <property type="match status" value="1"/>
</dbReference>
<feature type="transmembrane region" description="Helical" evidence="8">
    <location>
        <begin position="193"/>
        <end position="216"/>
    </location>
</feature>
<reference evidence="9 10" key="1">
    <citation type="submission" date="2018-06" db="EMBL/GenBank/DDBJ databases">
        <authorList>
            <consortium name="Pathogen Informatics"/>
            <person name="Doyle S."/>
        </authorList>
    </citation>
    <scope>NUCLEOTIDE SEQUENCE [LARGE SCALE GENOMIC DNA]</scope>
    <source>
        <strain evidence="9 10">NCTC12714</strain>
    </source>
</reference>
<dbReference type="Pfam" id="PF01032">
    <property type="entry name" value="FecCD"/>
    <property type="match status" value="1"/>
</dbReference>
<accession>A0A377PUT6</accession>
<dbReference type="InterPro" id="IPR037294">
    <property type="entry name" value="ABC_BtuC-like"/>
</dbReference>
<dbReference type="EMBL" id="UGJE01000002">
    <property type="protein sequence ID" value="STQ85373.1"/>
    <property type="molecule type" value="Genomic_DNA"/>
</dbReference>
<keyword evidence="5 8" id="KW-0812">Transmembrane</keyword>
<evidence type="ECO:0000256" key="1">
    <source>
        <dbReference type="ARBA" id="ARBA00004651"/>
    </source>
</evidence>
<keyword evidence="4" id="KW-1003">Cell membrane</keyword>
<dbReference type="GO" id="GO:0033214">
    <property type="term" value="P:siderophore-iron import into cell"/>
    <property type="evidence" value="ECO:0007669"/>
    <property type="project" value="TreeGrafter"/>
</dbReference>
<dbReference type="GO" id="GO:0005886">
    <property type="term" value="C:plasma membrane"/>
    <property type="evidence" value="ECO:0007669"/>
    <property type="project" value="UniProtKB-SubCell"/>
</dbReference>
<organism evidence="9 10">
    <name type="scientific">Helicobacter muridarum</name>
    <dbReference type="NCBI Taxonomy" id="216"/>
    <lineage>
        <taxon>Bacteria</taxon>
        <taxon>Pseudomonadati</taxon>
        <taxon>Campylobacterota</taxon>
        <taxon>Epsilonproteobacteria</taxon>
        <taxon>Campylobacterales</taxon>
        <taxon>Helicobacteraceae</taxon>
        <taxon>Helicobacter</taxon>
    </lineage>
</organism>
<comment type="similarity">
    <text evidence="2">Belongs to the binding-protein-dependent transport system permease family. FecCD subfamily.</text>
</comment>
<name>A0A377PUT6_9HELI</name>
<comment type="subcellular location">
    <subcellularLocation>
        <location evidence="1">Cell membrane</location>
        <topology evidence="1">Multi-pass membrane protein</topology>
    </subcellularLocation>
</comment>
<dbReference type="PANTHER" id="PTHR30472:SF70">
    <property type="entry name" value="MOLYBDATE IMPORT SYSTEM PERMEASE PROTEIN MOLB"/>
    <property type="match status" value="1"/>
</dbReference>
<evidence type="ECO:0000256" key="2">
    <source>
        <dbReference type="ARBA" id="ARBA00007935"/>
    </source>
</evidence>
<keyword evidence="3" id="KW-0813">Transport</keyword>
<keyword evidence="7 8" id="KW-0472">Membrane</keyword>
<keyword evidence="10" id="KW-1185">Reference proteome</keyword>
<dbReference type="SUPFAM" id="SSF81345">
    <property type="entry name" value="ABC transporter involved in vitamin B12 uptake, BtuC"/>
    <property type="match status" value="1"/>
</dbReference>
<feature type="transmembrane region" description="Helical" evidence="8">
    <location>
        <begin position="236"/>
        <end position="267"/>
    </location>
</feature>
<dbReference type="PANTHER" id="PTHR30472">
    <property type="entry name" value="FERRIC ENTEROBACTIN TRANSPORT SYSTEM PERMEASE PROTEIN"/>
    <property type="match status" value="1"/>
</dbReference>
<feature type="transmembrane region" description="Helical" evidence="8">
    <location>
        <begin position="121"/>
        <end position="139"/>
    </location>
</feature>
<evidence type="ECO:0000256" key="8">
    <source>
        <dbReference type="SAM" id="Phobius"/>
    </source>
</evidence>
<feature type="transmembrane region" description="Helical" evidence="8">
    <location>
        <begin position="151"/>
        <end position="172"/>
    </location>
</feature>
<keyword evidence="6 8" id="KW-1133">Transmembrane helix</keyword>
<protein>
    <submittedName>
        <fullName evidence="9">Iron(III) ABC transporter permease protein</fullName>
    </submittedName>
</protein>
<evidence type="ECO:0000313" key="9">
    <source>
        <dbReference type="EMBL" id="STQ85373.1"/>
    </source>
</evidence>
<evidence type="ECO:0000256" key="6">
    <source>
        <dbReference type="ARBA" id="ARBA00022989"/>
    </source>
</evidence>
<gene>
    <name evidence="9" type="ORF">NCTC12714_00158</name>
</gene>
<evidence type="ECO:0000313" key="10">
    <source>
        <dbReference type="Proteomes" id="UP000255139"/>
    </source>
</evidence>
<dbReference type="InterPro" id="IPR000522">
    <property type="entry name" value="ABC_transptr_permease_BtuC"/>
</dbReference>
<evidence type="ECO:0000256" key="5">
    <source>
        <dbReference type="ARBA" id="ARBA00022692"/>
    </source>
</evidence>
<evidence type="ECO:0000256" key="7">
    <source>
        <dbReference type="ARBA" id="ARBA00023136"/>
    </source>
</evidence>